<dbReference type="SMART" id="SM00674">
    <property type="entry name" value="CENPB"/>
    <property type="match status" value="1"/>
</dbReference>
<evidence type="ECO:0000313" key="11">
    <source>
        <dbReference type="EMBL" id="KAF6528672.1"/>
    </source>
</evidence>
<feature type="compositionally biased region" description="Polar residues" evidence="7">
    <location>
        <begin position="1567"/>
        <end position="1578"/>
    </location>
</feature>
<feature type="region of interest" description="Disordered" evidence="7">
    <location>
        <begin position="1"/>
        <end position="74"/>
    </location>
</feature>
<name>A0A8H6H1M9_FUSOX</name>
<feature type="compositionally biased region" description="Basic and acidic residues" evidence="7">
    <location>
        <begin position="1554"/>
        <end position="1566"/>
    </location>
</feature>
<dbReference type="Pfam" id="PF03184">
    <property type="entry name" value="DDE_1"/>
    <property type="match status" value="1"/>
</dbReference>
<dbReference type="Pfam" id="PF00270">
    <property type="entry name" value="DEAD"/>
    <property type="match status" value="1"/>
</dbReference>
<comment type="catalytic activity">
    <reaction evidence="5">
        <text>Couples ATP hydrolysis with the unwinding of duplex DNA by translocating in the 3'-5' direction.</text>
        <dbReference type="EC" id="5.6.2.4"/>
    </reaction>
</comment>
<evidence type="ECO:0000256" key="6">
    <source>
        <dbReference type="ARBA" id="ARBA00034808"/>
    </source>
</evidence>
<dbReference type="PROSITE" id="PS51192">
    <property type="entry name" value="HELICASE_ATP_BIND_1"/>
    <property type="match status" value="1"/>
</dbReference>
<dbReference type="InterPro" id="IPR027417">
    <property type="entry name" value="P-loop_NTPase"/>
</dbReference>
<evidence type="ECO:0000256" key="2">
    <source>
        <dbReference type="ARBA" id="ARBA00022741"/>
    </source>
</evidence>
<protein>
    <recommendedName>
        <fullName evidence="6">DNA 3'-5' helicase</fullName>
        <ecNumber evidence="6">5.6.2.4</ecNumber>
    </recommendedName>
</protein>
<organism evidence="11 12">
    <name type="scientific">Fusarium oxysporum f. sp. conglutinans</name>
    <dbReference type="NCBI Taxonomy" id="100902"/>
    <lineage>
        <taxon>Eukaryota</taxon>
        <taxon>Fungi</taxon>
        <taxon>Dikarya</taxon>
        <taxon>Ascomycota</taxon>
        <taxon>Pezizomycotina</taxon>
        <taxon>Sordariomycetes</taxon>
        <taxon>Hypocreomycetidae</taxon>
        <taxon>Hypocreales</taxon>
        <taxon>Nectriaceae</taxon>
        <taxon>Fusarium</taxon>
        <taxon>Fusarium oxysporum species complex</taxon>
    </lineage>
</organism>
<feature type="compositionally biased region" description="Basic and acidic residues" evidence="7">
    <location>
        <begin position="2819"/>
        <end position="2840"/>
    </location>
</feature>
<dbReference type="Pfam" id="PF03221">
    <property type="entry name" value="HTH_Tnp_Tc5"/>
    <property type="match status" value="1"/>
</dbReference>
<dbReference type="PROSITE" id="PS51194">
    <property type="entry name" value="HELICASE_CTER"/>
    <property type="match status" value="1"/>
</dbReference>
<dbReference type="InterPro" id="IPR004875">
    <property type="entry name" value="DDE_SF_endonuclease_dom"/>
</dbReference>
<dbReference type="SUPFAM" id="SSF52540">
    <property type="entry name" value="P-loop containing nucleoside triphosphate hydrolases"/>
    <property type="match status" value="1"/>
</dbReference>
<evidence type="ECO:0000256" key="1">
    <source>
        <dbReference type="ARBA" id="ARBA00005446"/>
    </source>
</evidence>
<dbReference type="GO" id="GO:0009378">
    <property type="term" value="F:four-way junction helicase activity"/>
    <property type="evidence" value="ECO:0007669"/>
    <property type="project" value="TreeGrafter"/>
</dbReference>
<feature type="compositionally biased region" description="Basic and acidic residues" evidence="7">
    <location>
        <begin position="1535"/>
        <end position="1545"/>
    </location>
</feature>
<reference evidence="11 12" key="1">
    <citation type="journal article" date="2020" name="bioRxiv">
        <title>A chromosome-scale genome assembly for the Fusarium oxysporum strain Fo5176 to establish a model Arabidopsis-fungal pathosystem.</title>
        <authorList>
            <person name="Fokkens L."/>
            <person name="Guo L."/>
            <person name="Dora S."/>
            <person name="Wang B."/>
            <person name="Ye K."/>
            <person name="Sanchez-Rodriguez C."/>
            <person name="Croll D."/>
        </authorList>
    </citation>
    <scope>NUCLEOTIDE SEQUENCE [LARGE SCALE GENOMIC DNA]</scope>
    <source>
        <strain evidence="11 12">Fo5176</strain>
    </source>
</reference>
<dbReference type="EC" id="5.6.2.4" evidence="6"/>
<dbReference type="EMBL" id="JACDXP010000002">
    <property type="protein sequence ID" value="KAF6528672.1"/>
    <property type="molecule type" value="Genomic_DNA"/>
</dbReference>
<dbReference type="InterPro" id="IPR029063">
    <property type="entry name" value="SAM-dependent_MTases_sf"/>
</dbReference>
<dbReference type="CDD" id="cd02440">
    <property type="entry name" value="AdoMet_MTases"/>
    <property type="match status" value="1"/>
</dbReference>
<evidence type="ECO:0000259" key="10">
    <source>
        <dbReference type="PROSITE" id="PS51253"/>
    </source>
</evidence>
<dbReference type="InterPro" id="IPR014001">
    <property type="entry name" value="Helicase_ATP-bd"/>
</dbReference>
<evidence type="ECO:0000259" key="8">
    <source>
        <dbReference type="PROSITE" id="PS51192"/>
    </source>
</evidence>
<dbReference type="InterPro" id="IPR009057">
    <property type="entry name" value="Homeodomain-like_sf"/>
</dbReference>
<feature type="region of interest" description="Disordered" evidence="7">
    <location>
        <begin position="2250"/>
        <end position="2295"/>
    </location>
</feature>
<dbReference type="Pfam" id="PF00271">
    <property type="entry name" value="Helicase_C"/>
    <property type="match status" value="1"/>
</dbReference>
<dbReference type="SMART" id="SM00490">
    <property type="entry name" value="HELICc"/>
    <property type="match status" value="1"/>
</dbReference>
<feature type="domain" description="HTH CENPB-type" evidence="10">
    <location>
        <begin position="322"/>
        <end position="392"/>
    </location>
</feature>
<sequence>MPEQQTPSLTRGNRSSRFRSPSALISNQPPQNTTTTGFTTPLEAADQNDVRRQSPDGSDSTFDDDTASSTASVSSSILEYRTIQGRTYHSEKHDTQYFTPNDDRQSESLDIVHHYLTLLLDGKLHLAPIKPDVQKVVDIGTGDGIWAIDFGDEHPDAEVIGTDLSAMQPNWVPPNVKFEIDDATQPWTWPEHTLDFVHIRFLNGAIKDWHALFREAYRCCKPGGYVESGEFDPRYYCDDGTADGVEVIETWNSVFEMGAQKLGYSFTVIEDNLQETGIKEDMADAILDVTDNGFSPPQAAHRRGVPRSTLIDRLNGRGAVKEQIHPHRRLSKSQEDRLTLWILRQESLGYAPSHSQIRACVMGLLRQQGERPNLGRNWVAKFINRRADLKTKMGRRQEAKRFDSFTPRAVHWYFDIREGQYGWIKPENTVNVDEGGLDSLVVGSADPKRKAFLKGPQTRNWTSFIEAITADGRALTPGIIFKGKQLQKQWFLDEFKQIADWYYITSPNGWTDDHIGIEWLERVYLPQTTPADDSDARLIILDGHGSHATPLDNGVFNASKAAYRRELEKFASLTDSAPMDKVNFIRAYAKARRVGMTKKNILSGWRVTGNWPISHGSLEDKKLRSYDGFSCLHCKYRTINLTLIIQHYSQDLPNYPQHPRRFSRKADIETYFEYVYLQTWASGASRAYWIVERDGRLVRPAVPVGSIRGLVSSGQDRTGDEQQDLIDSVKAREYQRNRRLVDGPGLAGDTQTAAAGSTTTYAEQRPWLERTRWETTYKNRDRSLLRRLIQAPYLQLHGRPDAPPYLLASAARVPGLSVDLTSPREDEIRIDRILKVVDIVMDRCEETVHSTSRSILCWLKSNHPHMPYSKPFTLVKHASSTTRYRLLLKKALAFCFRAYRMDAKHRERLVGVRFNKKLSGFLHAIWHHEDLANSPPTALGAYPIEDATRAQQQTEEMGEMRIEYEDMDMDGSVYEDLGEVDDDSEEEDDDSDISSASDDDNGDDGGDIFSPSYDKNEEGNLANGPEQGISLTTLAELVFGLSLALCTERLTDGQPSSTVLVYFSGILAFSEATNSFLNARAYTPYLSGLIYIQRLLFLERALPLRPYDSLKIERRPRFKQLRRLKQVHRRYMVMGSQSSFEEFVSLRAYGCVAARNDMPSCLLYWSDDGQSVGWGQGVEISMGQFRALTEYLIKEVNSLCNSLMFGLEPDIDLSQIKDDKTNNDNGYSFVTDPKNKLTSAYLDLLTRACTARHGCLSRGNRWNWSEVDRYCKKEEDFRELLGPAMSLTGGQQPRWPELSSLWVENDELGPRGLYVHKGYFIYVVRHHKAKRSTNREFVVVRFLPAELALAVFKYCTYIRPFINLLDRERGVNSLAIASQSSSPLLFRTQSLLSNSKPWHTSRFTNVLRKVTFKVWGFTVNSRLLRQICIGITEKHVREVFQPFNRFDDRSKDAHRNVVFAWQSGHRPLQRQFTYGLDGAFPTTMQPQLLDLYEWASLRWHEFLHLPSKLRPRMNAQIQSDRERVLGHQPNATAESKGETAERSIAETRLTPGQKRADAGGRGREQKSSSPGEVRQITSPPAKRRRIDYVAASPVDEISPSLTELEAPELFGNPHEPCSHDNIKERRAVLQFLRKYSSARSEKWLLHDQLTRVYETLEWWEFVGCQLCFVAKGGQPEPDHTVESCFQSAGNEKARQILRWLESLSITCYEKNGRRGCSVCAPFMPCREVVYADAVLTANSPEAKSHLTERLESKSGLDGHCEKKPIIRSVIAALCAYDNQFLGKILLKFGQDGDGKNLNDDQDARSWFEADIHLDNFTFPRLFMVFELLVLSFYFRANQSRELPELAGFPEKAPAGLMSTSHINREESKGLFLQDKCPPWDNAEEVAAWKESVEWWRGKCSFCAGRGLGGALMEHTLQQCQRGGASKLESELGIAMEIRQDHFRYVHQLKGQVLKDIKDYYGTLELADPKLAATPEDNSEAIEQLVISHGYSCNACRYLTIARDNIVRHWREAGHGAAEERWTEVRLQTWMGGHYARYWIVRDDSDSNGPSDTADEANARSQSAMDEVIAASEARLKEKDAARLRKGDLKEDIDRDSSWVKRVGWVRHFGSRDLTSIHDAAEWLRARAATGRRTVAQDDEEAVRERLLLGRLGQSFDREVERCCWRLDSVPTETLQWLASISSTTPSGQPFGRKGKEASMIKYKSVGHRYLGFCWKAYHIGRKEALERWAVRFTDEQWSLLQDIADELERDRVPSSHDSGFFSGRERQATDKDEDEYQDDDNSDEDERGNEGMTSSLDGALDRAVFNFIVASIKTHVGGNVYTNSLLCFCAALGINRHPLGYLEPHLYTGMLAGILWWARLFFLEAVFENQPVDQDEVGIEAVLAFREEHTSWMCIGTHSVISTIIGWMAYGKGYRQKNGGQPSIRWSDDEEGLFHMGEHISVEDFTRTLRDEVTEAEKLLNGLFGGVWQTVSKKIDMGRIVDNMIRLGAGQSFASNPKNKWLEAGPAKVMRLMEASIWDAARVRWKRQRVKRWLRDLRLLRETLLVLVHTWGGLPGRGPEITTLRHCDSWQLIRNVFILDGQVMIVTDRDKMKAIRDNGRKVARFVPDRIGRMVVAYIAWLLPTERVLRQECQLNEPHGEQLEYMWRDGSSSVWETDRLSKKLARVMQAGTGVRLGVGRYRAIAIEMGRRIRGLVIRQLEGKMDDEDEDENVEIDPITGEPVDCGGSWNIVWDLQSTHGTRIARQHYAVHIGFPGKLQPEMIATFKEISKLWHQFLESAEEGKEKKVPKRKQGSQKTDKQQQSTNSPAQMTTSSKRRKTTQEEELAQKKKEMSEKKKKKLEDEMADGLRKLLGPKATWRSDKQAESMRSIMALKADQTAINVLPTGAGKSILFMLPAVMEDTGTSIVVVPFVALMDDLVTRATDMGVDCIRYRSSMNSGREGMPRAARLIVVSADIVSSAEFSGYVDGLSCTGLLQRIFVDECHTVIMDIGYRAKLGELVGLRRFGCPLVLLTATLPVVLEDWFRGEMLAKSAIMVRDRTVKLNCRYEVQQVKPGRDAVEDRTVEVIKQLDQDMTGRQKGVIYCRSKSQCEAIADEIGCGFHHSGMSEQDRYEVRTAWIEGRNTSRWIAATTGLGTGIDIEGIVAVVHMEKPYGLVDFVQQIGRGGRRAGEVVRHRWRHSYRRRDVEGP</sequence>
<evidence type="ECO:0000256" key="5">
    <source>
        <dbReference type="ARBA" id="ARBA00034617"/>
    </source>
</evidence>
<dbReference type="InterPro" id="IPR011545">
    <property type="entry name" value="DEAD/DEAH_box_helicase_dom"/>
</dbReference>
<dbReference type="GO" id="GO:0005694">
    <property type="term" value="C:chromosome"/>
    <property type="evidence" value="ECO:0007669"/>
    <property type="project" value="TreeGrafter"/>
</dbReference>
<keyword evidence="2" id="KW-0547">Nucleotide-binding</keyword>
<evidence type="ECO:0000313" key="12">
    <source>
        <dbReference type="Proteomes" id="UP000593570"/>
    </source>
</evidence>
<dbReference type="SUPFAM" id="SSF53335">
    <property type="entry name" value="S-adenosyl-L-methionine-dependent methyltransferases"/>
    <property type="match status" value="1"/>
</dbReference>
<dbReference type="Gene3D" id="3.40.50.150">
    <property type="entry name" value="Vaccinia Virus protein VP39"/>
    <property type="match status" value="1"/>
</dbReference>
<evidence type="ECO:0000256" key="4">
    <source>
        <dbReference type="ARBA" id="ARBA00023125"/>
    </source>
</evidence>
<dbReference type="GO" id="GO:0043138">
    <property type="term" value="F:3'-5' DNA helicase activity"/>
    <property type="evidence" value="ECO:0007669"/>
    <property type="project" value="UniProtKB-EC"/>
</dbReference>
<proteinExistence type="inferred from homology"/>
<keyword evidence="4" id="KW-0238">DNA-binding</keyword>
<evidence type="ECO:0000256" key="7">
    <source>
        <dbReference type="SAM" id="MobiDB-lite"/>
    </source>
</evidence>
<evidence type="ECO:0000256" key="3">
    <source>
        <dbReference type="ARBA" id="ARBA00022840"/>
    </source>
</evidence>
<feature type="compositionally biased region" description="Acidic residues" evidence="7">
    <location>
        <begin position="980"/>
        <end position="1006"/>
    </location>
</feature>
<dbReference type="GO" id="GO:0003677">
    <property type="term" value="F:DNA binding"/>
    <property type="evidence" value="ECO:0007669"/>
    <property type="project" value="UniProtKB-KW"/>
</dbReference>
<dbReference type="InterPro" id="IPR001650">
    <property type="entry name" value="Helicase_C-like"/>
</dbReference>
<dbReference type="Proteomes" id="UP000593570">
    <property type="component" value="Unassembled WGS sequence"/>
</dbReference>
<dbReference type="PANTHER" id="PTHR13710">
    <property type="entry name" value="DNA HELICASE RECQ FAMILY MEMBER"/>
    <property type="match status" value="1"/>
</dbReference>
<dbReference type="SMART" id="SM00487">
    <property type="entry name" value="DEXDc"/>
    <property type="match status" value="1"/>
</dbReference>
<comment type="caution">
    <text evidence="11">The sequence shown here is derived from an EMBL/GenBank/DDBJ whole genome shotgun (WGS) entry which is preliminary data.</text>
</comment>
<dbReference type="Pfam" id="PF13489">
    <property type="entry name" value="Methyltransf_23"/>
    <property type="match status" value="1"/>
</dbReference>
<dbReference type="Gene3D" id="3.40.50.300">
    <property type="entry name" value="P-loop containing nucleotide triphosphate hydrolases"/>
    <property type="match status" value="2"/>
</dbReference>
<accession>A0A8H6H1M9</accession>
<feature type="compositionally biased region" description="Polar residues" evidence="7">
    <location>
        <begin position="1"/>
        <end position="32"/>
    </location>
</feature>
<gene>
    <name evidence="11" type="ORF">HZS61_008974</name>
</gene>
<feature type="domain" description="Helicase C-terminal" evidence="9">
    <location>
        <begin position="3069"/>
        <end position="3189"/>
    </location>
</feature>
<feature type="region of interest" description="Disordered" evidence="7">
    <location>
        <begin position="2779"/>
        <end position="2840"/>
    </location>
</feature>
<dbReference type="GO" id="GO:0005737">
    <property type="term" value="C:cytoplasm"/>
    <property type="evidence" value="ECO:0007669"/>
    <property type="project" value="TreeGrafter"/>
</dbReference>
<feature type="region of interest" description="Disordered" evidence="7">
    <location>
        <begin position="1521"/>
        <end position="1585"/>
    </location>
</feature>
<comment type="similarity">
    <text evidence="1">Belongs to the helicase family. RecQ subfamily.</text>
</comment>
<feature type="region of interest" description="Disordered" evidence="7">
    <location>
        <begin position="980"/>
        <end position="1024"/>
    </location>
</feature>
<keyword evidence="3" id="KW-0067">ATP-binding</keyword>
<feature type="compositionally biased region" description="Polar residues" evidence="7">
    <location>
        <begin position="2800"/>
        <end position="2813"/>
    </location>
</feature>
<dbReference type="PROSITE" id="PS51253">
    <property type="entry name" value="HTH_CENPB"/>
    <property type="match status" value="1"/>
</dbReference>
<dbReference type="GO" id="GO:0005524">
    <property type="term" value="F:ATP binding"/>
    <property type="evidence" value="ECO:0007669"/>
    <property type="project" value="UniProtKB-KW"/>
</dbReference>
<evidence type="ECO:0000259" key="9">
    <source>
        <dbReference type="PROSITE" id="PS51194"/>
    </source>
</evidence>
<feature type="domain" description="Helicase ATP-binding" evidence="8">
    <location>
        <begin position="2870"/>
        <end position="3034"/>
    </location>
</feature>
<feature type="compositionally biased region" description="Acidic residues" evidence="7">
    <location>
        <begin position="2271"/>
        <end position="2287"/>
    </location>
</feature>
<dbReference type="InterPro" id="IPR006600">
    <property type="entry name" value="HTH_CenpB_DNA-bd_dom"/>
</dbReference>
<dbReference type="SUPFAM" id="SSF46689">
    <property type="entry name" value="Homeodomain-like"/>
    <property type="match status" value="1"/>
</dbReference>
<dbReference type="PANTHER" id="PTHR13710:SF154">
    <property type="entry name" value="RECQ HELICASE, PUTATIVE (AFU_ORTHOLOGUE AFUA_6G14720)-RELATED"/>
    <property type="match status" value="1"/>
</dbReference>
<dbReference type="GO" id="GO:0000724">
    <property type="term" value="P:double-strand break repair via homologous recombination"/>
    <property type="evidence" value="ECO:0007669"/>
    <property type="project" value="TreeGrafter"/>
</dbReference>